<dbReference type="InterPro" id="IPR026442">
    <property type="entry name" value="IPTL_CTERM"/>
</dbReference>
<dbReference type="EMBL" id="DRMS01000176">
    <property type="protein sequence ID" value="HFC92043.1"/>
    <property type="molecule type" value="Genomic_DNA"/>
</dbReference>
<comment type="caution">
    <text evidence="4">The sequence shown here is derived from an EMBL/GenBank/DDBJ whole genome shotgun (WGS) entry which is preliminary data.</text>
</comment>
<feature type="domain" description="DUF11" evidence="2">
    <location>
        <begin position="132"/>
        <end position="238"/>
    </location>
</feature>
<feature type="non-terminal residue" evidence="4">
    <location>
        <position position="1"/>
    </location>
</feature>
<dbReference type="NCBIfam" id="TIGR04174">
    <property type="entry name" value="IPTL_CTERM"/>
    <property type="match status" value="1"/>
</dbReference>
<evidence type="ECO:0000259" key="2">
    <source>
        <dbReference type="Pfam" id="PF01345"/>
    </source>
</evidence>
<evidence type="ECO:0000259" key="3">
    <source>
        <dbReference type="Pfam" id="PF18203"/>
    </source>
</evidence>
<sequence>TLLAFGNNWTITNSFSTTALTAGTSYYLHVEATDVGGPAAFLGNFSLIGSGHYFEDSAGTNLGTSITTNDAWKVSKTGWSSYVVATEYGLNGVYPWERRAEVDSTAKWIWTADNYADNSAFFSIAIVPDETDLAITKTLDTAGSYAVGDTVTYTITVTNNGATAKTVKVTDTASNLTIISAKSPNCIALPCTIASMANGATEVITVIATIDSAGYFSNTADVTTITAETNTTNNTATAVGGFANVESIPTLSRWALMLLSLLLLASGLVFKKCKT</sequence>
<dbReference type="InterPro" id="IPR001434">
    <property type="entry name" value="OmcB-like_DUF11"/>
</dbReference>
<evidence type="ECO:0000256" key="1">
    <source>
        <dbReference type="SAM" id="Phobius"/>
    </source>
</evidence>
<dbReference type="Pfam" id="PF01345">
    <property type="entry name" value="DUF11"/>
    <property type="match status" value="1"/>
</dbReference>
<feature type="domain" description="IPTL-CTERM protein sorting" evidence="3">
    <location>
        <begin position="247"/>
        <end position="263"/>
    </location>
</feature>
<evidence type="ECO:0000313" key="4">
    <source>
        <dbReference type="EMBL" id="HFC92043.1"/>
    </source>
</evidence>
<dbReference type="Gene3D" id="2.60.40.10">
    <property type="entry name" value="Immunoglobulins"/>
    <property type="match status" value="1"/>
</dbReference>
<dbReference type="NCBIfam" id="TIGR01451">
    <property type="entry name" value="B_ant_repeat"/>
    <property type="match status" value="1"/>
</dbReference>
<protein>
    <submittedName>
        <fullName evidence="4">DUF11 domain-containing protein</fullName>
    </submittedName>
</protein>
<keyword evidence="1" id="KW-1133">Transmembrane helix</keyword>
<proteinExistence type="predicted"/>
<dbReference type="Proteomes" id="UP000885750">
    <property type="component" value="Unassembled WGS sequence"/>
</dbReference>
<keyword evidence="1" id="KW-0472">Membrane</keyword>
<dbReference type="InterPro" id="IPR013783">
    <property type="entry name" value="Ig-like_fold"/>
</dbReference>
<feature type="transmembrane region" description="Helical" evidence="1">
    <location>
        <begin position="251"/>
        <end position="270"/>
    </location>
</feature>
<dbReference type="Pfam" id="PF18203">
    <property type="entry name" value="IPTL-CTERM"/>
    <property type="match status" value="1"/>
</dbReference>
<accession>A0A7V2T1V4</accession>
<dbReference type="AlphaFoldDB" id="A0A7V2T1V4"/>
<dbReference type="InterPro" id="IPR047589">
    <property type="entry name" value="DUF11_rpt"/>
</dbReference>
<reference evidence="4" key="1">
    <citation type="journal article" date="2020" name="mSystems">
        <title>Genome- and Community-Level Interaction Insights into Carbon Utilization and Element Cycling Functions of Hydrothermarchaeota in Hydrothermal Sediment.</title>
        <authorList>
            <person name="Zhou Z."/>
            <person name="Liu Y."/>
            <person name="Xu W."/>
            <person name="Pan J."/>
            <person name="Luo Z.H."/>
            <person name="Li M."/>
        </authorList>
    </citation>
    <scope>NUCLEOTIDE SEQUENCE [LARGE SCALE GENOMIC DNA]</scope>
    <source>
        <strain evidence="4">HyVt-493</strain>
    </source>
</reference>
<organism evidence="4">
    <name type="scientific">Leucothrix mucor</name>
    <dbReference type="NCBI Taxonomy" id="45248"/>
    <lineage>
        <taxon>Bacteria</taxon>
        <taxon>Pseudomonadati</taxon>
        <taxon>Pseudomonadota</taxon>
        <taxon>Gammaproteobacteria</taxon>
        <taxon>Thiotrichales</taxon>
        <taxon>Thiotrichaceae</taxon>
        <taxon>Leucothrix</taxon>
    </lineage>
</organism>
<gene>
    <name evidence="4" type="ORF">ENJ51_04445</name>
</gene>
<name>A0A7V2T1V4_LEUMU</name>
<keyword evidence="1" id="KW-0812">Transmembrane</keyword>